<dbReference type="AlphaFoldDB" id="A0AAW9R4U1"/>
<dbReference type="Proteomes" id="UP001364472">
    <property type="component" value="Unassembled WGS sequence"/>
</dbReference>
<sequence>MNIVRQLLAICLCLQVGAVAAAADQPARGEAVYATYCVSCHGVNGQPDLDSPLVQSLEITPANFSDILFNSREPASTWKGVITHGGPALGFSVSMPPFGETLTEADIDAVLDYIKTDIGGAHDYPDGALNLFLPVRTKKAFPEDEWVWKTRYSDVDGGHSWKNTLEYEFRIGTRAQGVLEVSHEANGDTSRFSAFEPGFKYVLKHDRQAGFILTGAVQLGVPLNGDAHWQLLPYLAVGKILNDDFTFQGSARLKLDLDDSDMSSAELAGIVHWTHTPWPRSVFPALEIVAEVPFERGIGPARKEAVQWSALPQARIGLNKRGNIALNVGAELPLNDTQRYDWRGYVYFIWDFADGGLFDGW</sequence>
<dbReference type="Pfam" id="PF13442">
    <property type="entry name" value="Cytochrome_CBB3"/>
    <property type="match status" value="1"/>
</dbReference>
<reference evidence="7 8" key="1">
    <citation type="journal article" date="2016" name="Antonie Van Leeuwenhoek">
        <title>Denitratimonas tolerans gen. nov., sp. nov., a denitrifying bacterium isolated from a bioreactor for tannery wastewater treatment.</title>
        <authorList>
            <person name="Han S.I."/>
            <person name="Kim J.O."/>
            <person name="Lee Y.R."/>
            <person name="Ekpeghere K.I."/>
            <person name="Koh S.C."/>
            <person name="Whang K.S."/>
        </authorList>
    </citation>
    <scope>NUCLEOTIDE SEQUENCE [LARGE SCALE GENOMIC DNA]</scope>
    <source>
        <strain evidence="7 8">KACC 17565</strain>
    </source>
</reference>
<keyword evidence="5" id="KW-0732">Signal</keyword>
<keyword evidence="2 4" id="KW-0479">Metal-binding</keyword>
<organism evidence="7 8">
    <name type="scientific">Denitratimonas tolerans</name>
    <dbReference type="NCBI Taxonomy" id="1338420"/>
    <lineage>
        <taxon>Bacteria</taxon>
        <taxon>Pseudomonadati</taxon>
        <taxon>Pseudomonadota</taxon>
        <taxon>Gammaproteobacteria</taxon>
        <taxon>Lysobacterales</taxon>
        <taxon>Lysobacteraceae</taxon>
        <taxon>Denitratimonas</taxon>
    </lineage>
</organism>
<dbReference type="GO" id="GO:0020037">
    <property type="term" value="F:heme binding"/>
    <property type="evidence" value="ECO:0007669"/>
    <property type="project" value="InterPro"/>
</dbReference>
<evidence type="ECO:0000313" key="8">
    <source>
        <dbReference type="Proteomes" id="UP001364472"/>
    </source>
</evidence>
<dbReference type="InterPro" id="IPR009056">
    <property type="entry name" value="Cyt_c-like_dom"/>
</dbReference>
<keyword evidence="1 4" id="KW-0349">Heme</keyword>
<evidence type="ECO:0000256" key="3">
    <source>
        <dbReference type="ARBA" id="ARBA00023004"/>
    </source>
</evidence>
<feature type="domain" description="Cytochrome c" evidence="6">
    <location>
        <begin position="24"/>
        <end position="118"/>
    </location>
</feature>
<comment type="caution">
    <text evidence="7">The sequence shown here is derived from an EMBL/GenBank/DDBJ whole genome shotgun (WGS) entry which is preliminary data.</text>
</comment>
<protein>
    <submittedName>
        <fullName evidence="7">C-type cytochrome</fullName>
    </submittedName>
</protein>
<evidence type="ECO:0000259" key="6">
    <source>
        <dbReference type="PROSITE" id="PS51007"/>
    </source>
</evidence>
<dbReference type="GO" id="GO:0046872">
    <property type="term" value="F:metal ion binding"/>
    <property type="evidence" value="ECO:0007669"/>
    <property type="project" value="UniProtKB-KW"/>
</dbReference>
<feature type="signal peptide" evidence="5">
    <location>
        <begin position="1"/>
        <end position="21"/>
    </location>
</feature>
<dbReference type="PROSITE" id="PS51007">
    <property type="entry name" value="CYTC"/>
    <property type="match status" value="1"/>
</dbReference>
<evidence type="ECO:0000256" key="1">
    <source>
        <dbReference type="ARBA" id="ARBA00022617"/>
    </source>
</evidence>
<proteinExistence type="predicted"/>
<keyword evidence="3 4" id="KW-0408">Iron</keyword>
<dbReference type="GO" id="GO:0009055">
    <property type="term" value="F:electron transfer activity"/>
    <property type="evidence" value="ECO:0007669"/>
    <property type="project" value="InterPro"/>
</dbReference>
<dbReference type="Gene3D" id="1.10.760.10">
    <property type="entry name" value="Cytochrome c-like domain"/>
    <property type="match status" value="1"/>
</dbReference>
<dbReference type="RefSeq" id="WP_337334897.1">
    <property type="nucleotide sequence ID" value="NZ_JBBDHC010000006.1"/>
</dbReference>
<feature type="chain" id="PRO_5043667727" evidence="5">
    <location>
        <begin position="22"/>
        <end position="361"/>
    </location>
</feature>
<accession>A0AAW9R4U1</accession>
<gene>
    <name evidence="7" type="ORF">WB794_05785</name>
</gene>
<evidence type="ECO:0000256" key="5">
    <source>
        <dbReference type="SAM" id="SignalP"/>
    </source>
</evidence>
<evidence type="ECO:0000256" key="2">
    <source>
        <dbReference type="ARBA" id="ARBA00022723"/>
    </source>
</evidence>
<keyword evidence="8" id="KW-1185">Reference proteome</keyword>
<dbReference type="InterPro" id="IPR036909">
    <property type="entry name" value="Cyt_c-like_dom_sf"/>
</dbReference>
<name>A0AAW9R4U1_9GAMM</name>
<dbReference type="SUPFAM" id="SSF46626">
    <property type="entry name" value="Cytochrome c"/>
    <property type="match status" value="1"/>
</dbReference>
<dbReference type="EMBL" id="JBBDHC010000006">
    <property type="protein sequence ID" value="MEJ1249183.1"/>
    <property type="molecule type" value="Genomic_DNA"/>
</dbReference>
<evidence type="ECO:0000313" key="7">
    <source>
        <dbReference type="EMBL" id="MEJ1249183.1"/>
    </source>
</evidence>
<evidence type="ECO:0000256" key="4">
    <source>
        <dbReference type="PROSITE-ProRule" id="PRU00433"/>
    </source>
</evidence>